<evidence type="ECO:0000313" key="2">
    <source>
        <dbReference type="EMBL" id="KAJ3642524.1"/>
    </source>
</evidence>
<evidence type="ECO:0000313" key="3">
    <source>
        <dbReference type="Proteomes" id="UP001168821"/>
    </source>
</evidence>
<keyword evidence="1" id="KW-0175">Coiled coil</keyword>
<comment type="caution">
    <text evidence="2">The sequence shown here is derived from an EMBL/GenBank/DDBJ whole genome shotgun (WGS) entry which is preliminary data.</text>
</comment>
<dbReference type="GO" id="GO:0005634">
    <property type="term" value="C:nucleus"/>
    <property type="evidence" value="ECO:0007669"/>
    <property type="project" value="TreeGrafter"/>
</dbReference>
<dbReference type="PANTHER" id="PTHR13601:SF2">
    <property type="entry name" value="GAMETOGENETIN-BINDING PROTEIN 2"/>
    <property type="match status" value="1"/>
</dbReference>
<organism evidence="2 3">
    <name type="scientific">Zophobas morio</name>
    <dbReference type="NCBI Taxonomy" id="2755281"/>
    <lineage>
        <taxon>Eukaryota</taxon>
        <taxon>Metazoa</taxon>
        <taxon>Ecdysozoa</taxon>
        <taxon>Arthropoda</taxon>
        <taxon>Hexapoda</taxon>
        <taxon>Insecta</taxon>
        <taxon>Pterygota</taxon>
        <taxon>Neoptera</taxon>
        <taxon>Endopterygota</taxon>
        <taxon>Coleoptera</taxon>
        <taxon>Polyphaga</taxon>
        <taxon>Cucujiformia</taxon>
        <taxon>Tenebrionidae</taxon>
        <taxon>Zophobas</taxon>
    </lineage>
</organism>
<dbReference type="GO" id="GO:0005737">
    <property type="term" value="C:cytoplasm"/>
    <property type="evidence" value="ECO:0007669"/>
    <property type="project" value="TreeGrafter"/>
</dbReference>
<sequence>MHTENICKTGVNCFSEDMSYKEKLPKLVDVYRSSNSLGRRQLPLVVDENLTLVMDLRRSGLVCDNPLIRGKELEEFTRKCEILTEKELQSSIQITKSELMDVLNQNVPCVGCRRSVERLYYQLFKLGHSTLDPLMVKSDGMITIRDGKQMMPQILCSIFHDHAIRLAKLIENQPKRSKKSLRCLLHSLDSQRSRPLTPVWRDVWACMQQDCKKDVCIIEAPSLHATLETYLRKHRFCCECRTKVLKAYTLLMEESEPCKEKGYVTSLYAGIKRCLPDKHIHLPINTEYIMKLISRAEPELLGRERHAKTLEIAQEEVLTCLGICMYERLHRIYMRMREEECTCQVFAAVAVDTISRSFETAVERKRGFSQLELLYAEIALEEQQKQFRKEQKKIKRKRKKGKALEQEGKENCNECEKDYEDANCLNRNYSCSQNQANLNYSCELLADGLLKYGDLGSECGCARNCGEKENSRCNTRKLWIDGCKCENERRNQKNTYRCENYVAAVNFKTINGSSSDHYPEYDYTSENSNSCYETMSLFSSISSSPEGSELACYDTCCQHESESLSAIKYGAQLSLQQMLEGCSEDEDDNNCKLTPEEVWEFENSHKHLVEKRQELREALKKRFIDFCVYGPLPVPRLLVQTKYASN</sequence>
<dbReference type="PANTHER" id="PTHR13601">
    <property type="entry name" value="GAMETOGENETIN-BINDING PROTEIN 2"/>
    <property type="match status" value="1"/>
</dbReference>
<name>A0AA38HWN0_9CUCU</name>
<feature type="coiled-coil region" evidence="1">
    <location>
        <begin position="380"/>
        <end position="407"/>
    </location>
</feature>
<keyword evidence="3" id="KW-1185">Reference proteome</keyword>
<accession>A0AA38HWN0</accession>
<dbReference type="AlphaFoldDB" id="A0AA38HWN0"/>
<evidence type="ECO:0000256" key="1">
    <source>
        <dbReference type="SAM" id="Coils"/>
    </source>
</evidence>
<dbReference type="Proteomes" id="UP001168821">
    <property type="component" value="Unassembled WGS sequence"/>
</dbReference>
<gene>
    <name evidence="2" type="ORF">Zmor_025292</name>
</gene>
<evidence type="ECO:0008006" key="4">
    <source>
        <dbReference type="Google" id="ProtNLM"/>
    </source>
</evidence>
<protein>
    <recommendedName>
        <fullName evidence="4">Gametogenetin-binding protein 2-like</fullName>
    </recommendedName>
</protein>
<dbReference type="EMBL" id="JALNTZ010000008">
    <property type="protein sequence ID" value="KAJ3642524.1"/>
    <property type="molecule type" value="Genomic_DNA"/>
</dbReference>
<dbReference type="InterPro" id="IPR026073">
    <property type="entry name" value="GGNBP2"/>
</dbReference>
<reference evidence="2" key="1">
    <citation type="journal article" date="2023" name="G3 (Bethesda)">
        <title>Whole genome assemblies of Zophobas morio and Tenebrio molitor.</title>
        <authorList>
            <person name="Kaur S."/>
            <person name="Stinson S.A."/>
            <person name="diCenzo G.C."/>
        </authorList>
    </citation>
    <scope>NUCLEOTIDE SEQUENCE</scope>
    <source>
        <strain evidence="2">QUZm001</strain>
    </source>
</reference>
<proteinExistence type="predicted"/>